<feature type="region of interest" description="Disordered" evidence="1">
    <location>
        <begin position="1"/>
        <end position="23"/>
    </location>
</feature>
<comment type="caution">
    <text evidence="2">The sequence shown here is derived from an EMBL/GenBank/DDBJ whole genome shotgun (WGS) entry which is preliminary data.</text>
</comment>
<sequence>MVKTKSEAKPADPFSVDMFGAPNDQIRERWGRPQYKKTEENQLLVSTLKAAGWSQARIAAYLRCDIKTLRNNFSRELQAGADLIEGQALEVLVRQMRNGKLTAVRQVLSMTEKGRATPPPAPEDHPEAPEKLGKKEQLDQAAQTPPSSWGSLLN</sequence>
<proteinExistence type="predicted"/>
<dbReference type="EMBL" id="JBHSWA010000001">
    <property type="protein sequence ID" value="MFC6640830.1"/>
    <property type="molecule type" value="Genomic_DNA"/>
</dbReference>
<name>A0ABW1YW18_9RHOB</name>
<gene>
    <name evidence="2" type="ORF">ACFQAU_02880</name>
</gene>
<reference evidence="3" key="1">
    <citation type="journal article" date="2019" name="Int. J. Syst. Evol. Microbiol.">
        <title>The Global Catalogue of Microorganisms (GCM) 10K type strain sequencing project: providing services to taxonomists for standard genome sequencing and annotation.</title>
        <authorList>
            <consortium name="The Broad Institute Genomics Platform"/>
            <consortium name="The Broad Institute Genome Sequencing Center for Infectious Disease"/>
            <person name="Wu L."/>
            <person name="Ma J."/>
        </authorList>
    </citation>
    <scope>NUCLEOTIDE SEQUENCE [LARGE SCALE GENOMIC DNA]</scope>
    <source>
        <strain evidence="3">NBRC 111368</strain>
    </source>
</reference>
<evidence type="ECO:0008006" key="4">
    <source>
        <dbReference type="Google" id="ProtNLM"/>
    </source>
</evidence>
<feature type="compositionally biased region" description="Polar residues" evidence="1">
    <location>
        <begin position="140"/>
        <end position="154"/>
    </location>
</feature>
<protein>
    <recommendedName>
        <fullName evidence="4">Helix-turn-helix domain-containing protein</fullName>
    </recommendedName>
</protein>
<feature type="region of interest" description="Disordered" evidence="1">
    <location>
        <begin position="111"/>
        <end position="154"/>
    </location>
</feature>
<feature type="compositionally biased region" description="Basic and acidic residues" evidence="1">
    <location>
        <begin position="122"/>
        <end position="138"/>
    </location>
</feature>
<keyword evidence="3" id="KW-1185">Reference proteome</keyword>
<accession>A0ABW1YW18</accession>
<evidence type="ECO:0000313" key="2">
    <source>
        <dbReference type="EMBL" id="MFC6640830.1"/>
    </source>
</evidence>
<feature type="compositionally biased region" description="Basic and acidic residues" evidence="1">
    <location>
        <begin position="1"/>
        <end position="10"/>
    </location>
</feature>
<evidence type="ECO:0000256" key="1">
    <source>
        <dbReference type="SAM" id="MobiDB-lite"/>
    </source>
</evidence>
<dbReference type="RefSeq" id="WP_132447004.1">
    <property type="nucleotide sequence ID" value="NZ_JBHSWA010000001.1"/>
</dbReference>
<dbReference type="Proteomes" id="UP001596403">
    <property type="component" value="Unassembled WGS sequence"/>
</dbReference>
<organism evidence="2 3">
    <name type="scientific">Sulfitobacter profundi</name>
    <dbReference type="NCBI Taxonomy" id="2679961"/>
    <lineage>
        <taxon>Bacteria</taxon>
        <taxon>Pseudomonadati</taxon>
        <taxon>Pseudomonadota</taxon>
        <taxon>Alphaproteobacteria</taxon>
        <taxon>Rhodobacterales</taxon>
        <taxon>Roseobacteraceae</taxon>
        <taxon>Sulfitobacter</taxon>
    </lineage>
</organism>
<evidence type="ECO:0000313" key="3">
    <source>
        <dbReference type="Proteomes" id="UP001596403"/>
    </source>
</evidence>